<keyword evidence="2" id="KW-1185">Reference proteome</keyword>
<reference evidence="1 2" key="1">
    <citation type="submission" date="2021-02" db="EMBL/GenBank/DDBJ databases">
        <title>Whole genome sequencing of Streptomyces actuosus VRA1.</title>
        <authorList>
            <person name="Sen G."/>
            <person name="Sen A."/>
        </authorList>
    </citation>
    <scope>NUCLEOTIDE SEQUENCE [LARGE SCALE GENOMIC DNA]</scope>
    <source>
        <strain evidence="1 2">VRA1</strain>
    </source>
</reference>
<gene>
    <name evidence="1" type="ORF">JS756_08360</name>
</gene>
<evidence type="ECO:0000313" key="2">
    <source>
        <dbReference type="Proteomes" id="UP000788262"/>
    </source>
</evidence>
<comment type="caution">
    <text evidence="1">The sequence shown here is derived from an EMBL/GenBank/DDBJ whole genome shotgun (WGS) entry which is preliminary data.</text>
</comment>
<protein>
    <submittedName>
        <fullName evidence="1">Nucleopolyhedrovirus P10 family protein</fullName>
    </submittedName>
</protein>
<dbReference type="EMBL" id="JAFFZS010000004">
    <property type="protein sequence ID" value="MBN0044123.1"/>
    <property type="molecule type" value="Genomic_DNA"/>
</dbReference>
<organism evidence="1 2">
    <name type="scientific">Streptomyces actuosus</name>
    <dbReference type="NCBI Taxonomy" id="1885"/>
    <lineage>
        <taxon>Bacteria</taxon>
        <taxon>Bacillati</taxon>
        <taxon>Actinomycetota</taxon>
        <taxon>Actinomycetes</taxon>
        <taxon>Kitasatosporales</taxon>
        <taxon>Streptomycetaceae</taxon>
        <taxon>Streptomyces</taxon>
    </lineage>
</organism>
<accession>A0ABS2VLZ9</accession>
<evidence type="ECO:0000313" key="1">
    <source>
        <dbReference type="EMBL" id="MBN0044123.1"/>
    </source>
</evidence>
<dbReference type="RefSeq" id="WP_205382361.1">
    <property type="nucleotide sequence ID" value="NZ_JAFFZS010000004.1"/>
</dbReference>
<proteinExistence type="predicted"/>
<dbReference type="Proteomes" id="UP000788262">
    <property type="component" value="Unassembled WGS sequence"/>
</dbReference>
<sequence>MTAQQWTQQVRHRLALGRLVPLGGPRDGSWIAERAAEAVLRRAAADVPGVLLGGLRIALAEPERASAPVVPPPPSALPPGALRVSAELSATGAEPLPAATARLRAALGRAARDLGLTVTEVDLRVTALLDEEPAAETVRVPPPQPAAESTGTDEARAARAALSVAGVAALTEVLGRAVHLEEQTRPDALPRRYVRVEIAVGEGHRAVEVAREVRAAVSATWADHPNVAILVTAVG</sequence>
<name>A0ABS2VLZ9_STRAS</name>